<keyword evidence="2" id="KW-0184">Conjugation</keyword>
<dbReference type="CDD" id="cd17933">
    <property type="entry name" value="DEXSc_RecD-like"/>
    <property type="match status" value="1"/>
</dbReference>
<dbReference type="Pfam" id="PF03389">
    <property type="entry name" value="MobA_MobL"/>
    <property type="match status" value="1"/>
</dbReference>
<dbReference type="Gene3D" id="3.30.930.30">
    <property type="match status" value="1"/>
</dbReference>
<evidence type="ECO:0000313" key="5">
    <source>
        <dbReference type="EMBL" id="MDY0885299.1"/>
    </source>
</evidence>
<dbReference type="EMBL" id="JAXCLW010000009">
    <property type="protein sequence ID" value="MDY0885299.1"/>
    <property type="molecule type" value="Genomic_DNA"/>
</dbReference>
<keyword evidence="6" id="KW-1185">Reference proteome</keyword>
<evidence type="ECO:0000256" key="2">
    <source>
        <dbReference type="ARBA" id="ARBA00022971"/>
    </source>
</evidence>
<name>A0ABU5EFW0_9PROT</name>
<dbReference type="InterPro" id="IPR005053">
    <property type="entry name" value="MobA_MobL"/>
</dbReference>
<evidence type="ECO:0000259" key="4">
    <source>
        <dbReference type="Pfam" id="PF03389"/>
    </source>
</evidence>
<comment type="caution">
    <text evidence="5">The sequence shown here is derived from an EMBL/GenBank/DDBJ whole genome shotgun (WGS) entry which is preliminary data.</text>
</comment>
<accession>A0ABU5EFW0</accession>
<feature type="region of interest" description="Disordered" evidence="3">
    <location>
        <begin position="1045"/>
        <end position="1114"/>
    </location>
</feature>
<gene>
    <name evidence="5" type="ORF">SMD27_20830</name>
</gene>
<evidence type="ECO:0000256" key="3">
    <source>
        <dbReference type="SAM" id="MobiDB-lite"/>
    </source>
</evidence>
<feature type="domain" description="MobA/MobL protein" evidence="4">
    <location>
        <begin position="20"/>
        <end position="194"/>
    </location>
</feature>
<dbReference type="Gene3D" id="2.30.30.940">
    <property type="match status" value="1"/>
</dbReference>
<reference evidence="5 6" key="1">
    <citation type="journal article" date="2016" name="Antonie Van Leeuwenhoek">
        <title>Dongia soli sp. nov., isolated from soil from Dokdo, Korea.</title>
        <authorList>
            <person name="Kim D.U."/>
            <person name="Lee H."/>
            <person name="Kim H."/>
            <person name="Kim S.G."/>
            <person name="Ka J.O."/>
        </authorList>
    </citation>
    <scope>NUCLEOTIDE SEQUENCE [LARGE SCALE GENOMIC DNA]</scope>
    <source>
        <strain evidence="5 6">D78</strain>
    </source>
</reference>
<dbReference type="Gene3D" id="3.40.50.300">
    <property type="entry name" value="P-loop containing nucleotide triphosphate hydrolases"/>
    <property type="match status" value="2"/>
</dbReference>
<dbReference type="RefSeq" id="WP_320510374.1">
    <property type="nucleotide sequence ID" value="NZ_JAXCLW010000009.1"/>
</dbReference>
<dbReference type="InterPro" id="IPR027417">
    <property type="entry name" value="P-loop_NTPase"/>
</dbReference>
<dbReference type="SUPFAM" id="SSF52540">
    <property type="entry name" value="P-loop containing nucleoside triphosphate hydrolases"/>
    <property type="match status" value="2"/>
</dbReference>
<dbReference type="Proteomes" id="UP001279642">
    <property type="component" value="Unassembled WGS sequence"/>
</dbReference>
<dbReference type="Pfam" id="PF13604">
    <property type="entry name" value="AAA_30"/>
    <property type="match status" value="1"/>
</dbReference>
<evidence type="ECO:0000256" key="1">
    <source>
        <dbReference type="ARBA" id="ARBA00010873"/>
    </source>
</evidence>
<sequence length="1114" mass="123306">MAIDFIRVSILSETNGDSPVGLGAYLCRENWHNALTGENHRHAHKRTDLIGPPIVILPEGADPKFSNPLTLWTEAEIAETTFDRKVKIYRFKKRATFAKHVILALPKELSDEQREDMTRQWVSENYRGVGVMTAIHRPDDPDFGNYHAHLLVTTRQIVGGSFAKKARYLDPAFRSRTGMKGAYMEGQKLPEKWRAFQDEYFLRHGIDLAVDPSQAISREHWGKARYVLDSNKAALDRKAKADARAKMLDSINVVAEATKNRATFSRQALFGILRRHHIFGEEASGIIRQILASAETIQLCDQATGEPTGLYTTRTIREQEKAILEAAMQLKKRRPTKKQLATMKTAAVRLGGEMNLSPEQLAALSHATGNAGIHLIRGVAGAGKSYTVKAIRDAHEAADFHCIGLAPTNTVAAALGADGFARAATLHSERYRQESGKYPDQTWNRKTCVIVDEAGMVDSEMTEWLLRSAESAGAKVVLVGDEAQLASVSRGGMFRILKNHLGAAELRDIRRQEADWAKAASLSLAEGRPAEALKVYDVHGKLHWASGIEDAMAALVGRWSSDFKENPQLARFVYCATNDVANKLNDLLQEARFGPDGEFGIFTCVRGRIKLHLKDRVQFHATDKSLGIMNGHIGTVIGIAEDEILVKLDGGATVAFDPSAFDGWGLGYAGTIYRGQGKTLPQAYALYDRVLPWSSRASYVAMTRHKTAFDLFVPRDLAANLDVLGRQMSRADGAEASLVHLTTEEAAVKFPRIPFAIFDGSPVPRKIDAASAEAASAMEIHWQRVPPGRFAADFNKLDRVAAKTDMGHPLRAHLSRATTIARGRGFRPWSGEPDIYCLRDSLPHYDGLTRITHPALEPQYGEIDVRPIVINIDDIEAHAWMNMQRRVRRLDHRVLDAIIKQLDRVKNQIKVTSTVFADIVVAQSLARVAKLLKKLDPAGNPRPARSREEFIEIRRLIPIPREIRGRFRLYRKDKSGELVEWDIMGIETKRNATRTAASTKTQSLQMAAAKDALAPQLDNIAPSKLATGQNTADMKRASMQRVNVMPSQPQRQGIPGISSIKPVPPMKPAPQSAQRAPNPAAQKMDVTPNQPLTRSMPSPLSSPPPTKADENNVI</sequence>
<proteinExistence type="inferred from homology"/>
<organism evidence="5 6">
    <name type="scientific">Dongia soli</name>
    <dbReference type="NCBI Taxonomy" id="600628"/>
    <lineage>
        <taxon>Bacteria</taxon>
        <taxon>Pseudomonadati</taxon>
        <taxon>Pseudomonadota</taxon>
        <taxon>Alphaproteobacteria</taxon>
        <taxon>Rhodospirillales</taxon>
        <taxon>Dongiaceae</taxon>
        <taxon>Dongia</taxon>
    </lineage>
</organism>
<comment type="similarity">
    <text evidence="1">Belongs to the MobA/MobL family.</text>
</comment>
<evidence type="ECO:0000313" key="6">
    <source>
        <dbReference type="Proteomes" id="UP001279642"/>
    </source>
</evidence>
<protein>
    <submittedName>
        <fullName evidence="5">AAA family ATPase</fullName>
    </submittedName>
</protein>